<dbReference type="Proteomes" id="UP000001292">
    <property type="component" value="Unassembled WGS sequence"/>
</dbReference>
<keyword evidence="2" id="KW-1133">Transmembrane helix</keyword>
<evidence type="ECO:0000313" key="3">
    <source>
        <dbReference type="EMBL" id="EDW41020.1"/>
    </source>
</evidence>
<evidence type="ECO:0000313" key="4">
    <source>
        <dbReference type="Proteomes" id="UP000001292"/>
    </source>
</evidence>
<evidence type="ECO:0000256" key="2">
    <source>
        <dbReference type="SAM" id="Phobius"/>
    </source>
</evidence>
<name>B4HDT0_DROSE</name>
<feature type="region of interest" description="Disordered" evidence="1">
    <location>
        <begin position="1"/>
        <end position="20"/>
    </location>
</feature>
<gene>
    <name evidence="3" type="primary">Dsec\GM25235</name>
    <name evidence="3" type="ORF">Dsec_GM25235</name>
</gene>
<keyword evidence="2" id="KW-0812">Transmembrane</keyword>
<accession>B4HDT0</accession>
<reference evidence="3 4" key="1">
    <citation type="journal article" date="2007" name="Nature">
        <title>Evolution of genes and genomes on the Drosophila phylogeny.</title>
        <authorList>
            <consortium name="Drosophila 12 Genomes Consortium"/>
            <person name="Clark A.G."/>
            <person name="Eisen M.B."/>
            <person name="Smith D.R."/>
            <person name="Bergman C.M."/>
            <person name="Oliver B."/>
            <person name="Markow T.A."/>
            <person name="Kaufman T.C."/>
            <person name="Kellis M."/>
            <person name="Gelbart W."/>
            <person name="Iyer V.N."/>
            <person name="Pollard D.A."/>
            <person name="Sackton T.B."/>
            <person name="Larracuente A.M."/>
            <person name="Singh N.D."/>
            <person name="Abad J.P."/>
            <person name="Abt D.N."/>
            <person name="Adryan B."/>
            <person name="Aguade M."/>
            <person name="Akashi H."/>
            <person name="Anderson W.W."/>
            <person name="Aquadro C.F."/>
            <person name="Ardell D.H."/>
            <person name="Arguello R."/>
            <person name="Artieri C.G."/>
            <person name="Barbash D.A."/>
            <person name="Barker D."/>
            <person name="Barsanti P."/>
            <person name="Batterham P."/>
            <person name="Batzoglou S."/>
            <person name="Begun D."/>
            <person name="Bhutkar A."/>
            <person name="Blanco E."/>
            <person name="Bosak S.A."/>
            <person name="Bradley R.K."/>
            <person name="Brand A.D."/>
            <person name="Brent M.R."/>
            <person name="Brooks A.N."/>
            <person name="Brown R.H."/>
            <person name="Butlin R.K."/>
            <person name="Caggese C."/>
            <person name="Calvi B.R."/>
            <person name="Bernardo de Carvalho A."/>
            <person name="Caspi A."/>
            <person name="Castrezana S."/>
            <person name="Celniker S.E."/>
            <person name="Chang J.L."/>
            <person name="Chapple C."/>
            <person name="Chatterji S."/>
            <person name="Chinwalla A."/>
            <person name="Civetta A."/>
            <person name="Clifton S.W."/>
            <person name="Comeron J.M."/>
            <person name="Costello J.C."/>
            <person name="Coyne J.A."/>
            <person name="Daub J."/>
            <person name="David R.G."/>
            <person name="Delcher A.L."/>
            <person name="Delehaunty K."/>
            <person name="Do C.B."/>
            <person name="Ebling H."/>
            <person name="Edwards K."/>
            <person name="Eickbush T."/>
            <person name="Evans J.D."/>
            <person name="Filipski A."/>
            <person name="Findeiss S."/>
            <person name="Freyhult E."/>
            <person name="Fulton L."/>
            <person name="Fulton R."/>
            <person name="Garcia A.C."/>
            <person name="Gardiner A."/>
            <person name="Garfield D.A."/>
            <person name="Garvin B.E."/>
            <person name="Gibson G."/>
            <person name="Gilbert D."/>
            <person name="Gnerre S."/>
            <person name="Godfrey J."/>
            <person name="Good R."/>
            <person name="Gotea V."/>
            <person name="Gravely B."/>
            <person name="Greenberg A.J."/>
            <person name="Griffiths-Jones S."/>
            <person name="Gross S."/>
            <person name="Guigo R."/>
            <person name="Gustafson E.A."/>
            <person name="Haerty W."/>
            <person name="Hahn M.W."/>
            <person name="Halligan D.L."/>
            <person name="Halpern A.L."/>
            <person name="Halter G.M."/>
            <person name="Han M.V."/>
            <person name="Heger A."/>
            <person name="Hillier L."/>
            <person name="Hinrichs A.S."/>
            <person name="Holmes I."/>
            <person name="Hoskins R.A."/>
            <person name="Hubisz M.J."/>
            <person name="Hultmark D."/>
            <person name="Huntley M.A."/>
            <person name="Jaffe D.B."/>
            <person name="Jagadeeshan S."/>
            <person name="Jeck W.R."/>
            <person name="Johnson J."/>
            <person name="Jones C.D."/>
            <person name="Jordan W.C."/>
            <person name="Karpen G.H."/>
            <person name="Kataoka E."/>
            <person name="Keightley P.D."/>
            <person name="Kheradpour P."/>
            <person name="Kirkness E.F."/>
            <person name="Koerich L.B."/>
            <person name="Kristiansen K."/>
            <person name="Kudrna D."/>
            <person name="Kulathinal R.J."/>
            <person name="Kumar S."/>
            <person name="Kwok R."/>
            <person name="Lander E."/>
            <person name="Langley C.H."/>
            <person name="Lapoint R."/>
            <person name="Lazzaro B.P."/>
            <person name="Lee S.J."/>
            <person name="Levesque L."/>
            <person name="Li R."/>
            <person name="Lin C.F."/>
            <person name="Lin M.F."/>
            <person name="Lindblad-Toh K."/>
            <person name="Llopart A."/>
            <person name="Long M."/>
            <person name="Low L."/>
            <person name="Lozovsky E."/>
            <person name="Lu J."/>
            <person name="Luo M."/>
            <person name="Machado C.A."/>
            <person name="Makalowski W."/>
            <person name="Marzo M."/>
            <person name="Matsuda M."/>
            <person name="Matzkin L."/>
            <person name="McAllister B."/>
            <person name="McBride C.S."/>
            <person name="McKernan B."/>
            <person name="McKernan K."/>
            <person name="Mendez-Lago M."/>
            <person name="Minx P."/>
            <person name="Mollenhauer M.U."/>
            <person name="Montooth K."/>
            <person name="Mount S.M."/>
            <person name="Mu X."/>
            <person name="Myers E."/>
            <person name="Negre B."/>
            <person name="Newfeld S."/>
            <person name="Nielsen R."/>
            <person name="Noor M.A."/>
            <person name="O'Grady P."/>
            <person name="Pachter L."/>
            <person name="Papaceit M."/>
            <person name="Parisi M.J."/>
            <person name="Parisi M."/>
            <person name="Parts L."/>
            <person name="Pedersen J.S."/>
            <person name="Pesole G."/>
            <person name="Phillippy A.M."/>
            <person name="Ponting C.P."/>
            <person name="Pop M."/>
            <person name="Porcelli D."/>
            <person name="Powell J.R."/>
            <person name="Prohaska S."/>
            <person name="Pruitt K."/>
            <person name="Puig M."/>
            <person name="Quesneville H."/>
            <person name="Ram K.R."/>
            <person name="Rand D."/>
            <person name="Rasmussen M.D."/>
            <person name="Reed L.K."/>
            <person name="Reenan R."/>
            <person name="Reily A."/>
            <person name="Remington K.A."/>
            <person name="Rieger T.T."/>
            <person name="Ritchie M.G."/>
            <person name="Robin C."/>
            <person name="Rogers Y.H."/>
            <person name="Rohde C."/>
            <person name="Rozas J."/>
            <person name="Rubenfield M.J."/>
            <person name="Ruiz A."/>
            <person name="Russo S."/>
            <person name="Salzberg S.L."/>
            <person name="Sanchez-Gracia A."/>
            <person name="Saranga D.J."/>
            <person name="Sato H."/>
            <person name="Schaeffer S.W."/>
            <person name="Schatz M.C."/>
            <person name="Schlenke T."/>
            <person name="Schwartz R."/>
            <person name="Segarra C."/>
            <person name="Singh R.S."/>
            <person name="Sirot L."/>
            <person name="Sirota M."/>
            <person name="Sisneros N.B."/>
            <person name="Smith C.D."/>
            <person name="Smith T.F."/>
            <person name="Spieth J."/>
            <person name="Stage D.E."/>
            <person name="Stark A."/>
            <person name="Stephan W."/>
            <person name="Strausberg R.L."/>
            <person name="Strempel S."/>
            <person name="Sturgill D."/>
            <person name="Sutton G."/>
            <person name="Sutton G.G."/>
            <person name="Tao W."/>
            <person name="Teichmann S."/>
            <person name="Tobari Y.N."/>
            <person name="Tomimura Y."/>
            <person name="Tsolas J.M."/>
            <person name="Valente V.L."/>
            <person name="Venter E."/>
            <person name="Venter J.C."/>
            <person name="Vicario S."/>
            <person name="Vieira F.G."/>
            <person name="Vilella A.J."/>
            <person name="Villasante A."/>
            <person name="Walenz B."/>
            <person name="Wang J."/>
            <person name="Wasserman M."/>
            <person name="Watts T."/>
            <person name="Wilson D."/>
            <person name="Wilson R.K."/>
            <person name="Wing R.A."/>
            <person name="Wolfner M.F."/>
            <person name="Wong A."/>
            <person name="Wong G.K."/>
            <person name="Wu C.I."/>
            <person name="Wu G."/>
            <person name="Yamamoto D."/>
            <person name="Yang H.P."/>
            <person name="Yang S.P."/>
            <person name="Yorke J.A."/>
            <person name="Yoshida K."/>
            <person name="Zdobnov E."/>
            <person name="Zhang P."/>
            <person name="Zhang Y."/>
            <person name="Zimin A.V."/>
            <person name="Baldwin J."/>
            <person name="Abdouelleil A."/>
            <person name="Abdulkadir J."/>
            <person name="Abebe A."/>
            <person name="Abera B."/>
            <person name="Abreu J."/>
            <person name="Acer S.C."/>
            <person name="Aftuck L."/>
            <person name="Alexander A."/>
            <person name="An P."/>
            <person name="Anderson E."/>
            <person name="Anderson S."/>
            <person name="Arachi H."/>
            <person name="Azer M."/>
            <person name="Bachantsang P."/>
            <person name="Barry A."/>
            <person name="Bayul T."/>
            <person name="Berlin A."/>
            <person name="Bessette D."/>
            <person name="Bloom T."/>
            <person name="Blye J."/>
            <person name="Boguslavskiy L."/>
            <person name="Bonnet C."/>
            <person name="Boukhgalter B."/>
            <person name="Bourzgui I."/>
            <person name="Brown A."/>
            <person name="Cahill P."/>
            <person name="Channer S."/>
            <person name="Cheshatsang Y."/>
            <person name="Chuda L."/>
            <person name="Citroen M."/>
            <person name="Collymore A."/>
            <person name="Cooke P."/>
            <person name="Costello M."/>
            <person name="D'Aco K."/>
            <person name="Daza R."/>
            <person name="De Haan G."/>
            <person name="DeGray S."/>
            <person name="DeMaso C."/>
            <person name="Dhargay N."/>
            <person name="Dooley K."/>
            <person name="Dooley E."/>
            <person name="Doricent M."/>
            <person name="Dorje P."/>
            <person name="Dorjee K."/>
            <person name="Dupes A."/>
            <person name="Elong R."/>
            <person name="Falk J."/>
            <person name="Farina A."/>
            <person name="Faro S."/>
            <person name="Ferguson D."/>
            <person name="Fisher S."/>
            <person name="Foley C.D."/>
            <person name="Franke A."/>
            <person name="Friedrich D."/>
            <person name="Gadbois L."/>
            <person name="Gearin G."/>
            <person name="Gearin C.R."/>
            <person name="Giannoukos G."/>
            <person name="Goode T."/>
            <person name="Graham J."/>
            <person name="Grandbois E."/>
            <person name="Grewal S."/>
            <person name="Gyaltsen K."/>
            <person name="Hafez N."/>
            <person name="Hagos B."/>
            <person name="Hall J."/>
            <person name="Henson C."/>
            <person name="Hollinger A."/>
            <person name="Honan T."/>
            <person name="Huard M.D."/>
            <person name="Hughes L."/>
            <person name="Hurhula B."/>
            <person name="Husby M.E."/>
            <person name="Kamat A."/>
            <person name="Kanga B."/>
            <person name="Kashin S."/>
            <person name="Khazanovich D."/>
            <person name="Kisner P."/>
            <person name="Lance K."/>
            <person name="Lara M."/>
            <person name="Lee W."/>
            <person name="Lennon N."/>
            <person name="Letendre F."/>
            <person name="LeVine R."/>
            <person name="Lipovsky A."/>
            <person name="Liu X."/>
            <person name="Liu J."/>
            <person name="Liu S."/>
            <person name="Lokyitsang T."/>
            <person name="Lokyitsang Y."/>
            <person name="Lubonja R."/>
            <person name="Lui A."/>
            <person name="MacDonald P."/>
            <person name="Magnisalis V."/>
            <person name="Maru K."/>
            <person name="Matthews C."/>
            <person name="McCusker W."/>
            <person name="McDonough S."/>
            <person name="Mehta T."/>
            <person name="Meldrim J."/>
            <person name="Meneus L."/>
            <person name="Mihai O."/>
            <person name="Mihalev A."/>
            <person name="Mihova T."/>
            <person name="Mittelman R."/>
            <person name="Mlenga V."/>
            <person name="Montmayeur A."/>
            <person name="Mulrain L."/>
            <person name="Navidi A."/>
            <person name="Naylor J."/>
            <person name="Negash T."/>
            <person name="Nguyen T."/>
            <person name="Nguyen N."/>
            <person name="Nicol R."/>
            <person name="Norbu C."/>
            <person name="Norbu N."/>
            <person name="Novod N."/>
            <person name="O'Neill B."/>
            <person name="Osman S."/>
            <person name="Markiewicz E."/>
            <person name="Oyono O.L."/>
            <person name="Patti C."/>
            <person name="Phunkhang P."/>
            <person name="Pierre F."/>
            <person name="Priest M."/>
            <person name="Raghuraman S."/>
            <person name="Rege F."/>
            <person name="Reyes R."/>
            <person name="Rise C."/>
            <person name="Rogov P."/>
            <person name="Ross K."/>
            <person name="Ryan E."/>
            <person name="Settipalli S."/>
            <person name="Shea T."/>
            <person name="Sherpa N."/>
            <person name="Shi L."/>
            <person name="Shih D."/>
            <person name="Sparrow T."/>
            <person name="Spaulding J."/>
            <person name="Stalker J."/>
            <person name="Stange-Thomann N."/>
            <person name="Stavropoulos S."/>
            <person name="Stone C."/>
            <person name="Strader C."/>
            <person name="Tesfaye S."/>
            <person name="Thomson T."/>
            <person name="Thoulutsang Y."/>
            <person name="Thoulutsang D."/>
            <person name="Topham K."/>
            <person name="Topping I."/>
            <person name="Tsamla T."/>
            <person name="Vassiliev H."/>
            <person name="Vo A."/>
            <person name="Wangchuk T."/>
            <person name="Wangdi T."/>
            <person name="Weiand M."/>
            <person name="Wilkinson J."/>
            <person name="Wilson A."/>
            <person name="Yadav S."/>
            <person name="Young G."/>
            <person name="Yu Q."/>
            <person name="Zembek L."/>
            <person name="Zhong D."/>
            <person name="Zimmer A."/>
            <person name="Zwirko Z."/>
            <person name="Jaffe D.B."/>
            <person name="Alvarez P."/>
            <person name="Brockman W."/>
            <person name="Butler J."/>
            <person name="Chin C."/>
            <person name="Gnerre S."/>
            <person name="Grabherr M."/>
            <person name="Kleber M."/>
            <person name="Mauceli E."/>
            <person name="MacCallum I."/>
        </authorList>
    </citation>
    <scope>NUCLEOTIDE SEQUENCE [LARGE SCALE GENOMIC DNA]</scope>
    <source>
        <strain evidence="4">Rob3c / Tucson 14021-0248.25</strain>
    </source>
</reference>
<keyword evidence="4" id="KW-1185">Reference proteome</keyword>
<dbReference type="EMBL" id="CH480815">
    <property type="protein sequence ID" value="EDW41020.1"/>
    <property type="molecule type" value="Genomic_DNA"/>
</dbReference>
<feature type="transmembrane region" description="Helical" evidence="2">
    <location>
        <begin position="56"/>
        <end position="76"/>
    </location>
</feature>
<protein>
    <submittedName>
        <fullName evidence="3">GM25235</fullName>
    </submittedName>
</protein>
<dbReference type="OMA" id="CCCTGSI"/>
<organism evidence="4">
    <name type="scientific">Drosophila sechellia</name>
    <name type="common">Fruit fly</name>
    <dbReference type="NCBI Taxonomy" id="7238"/>
    <lineage>
        <taxon>Eukaryota</taxon>
        <taxon>Metazoa</taxon>
        <taxon>Ecdysozoa</taxon>
        <taxon>Arthropoda</taxon>
        <taxon>Hexapoda</taxon>
        <taxon>Insecta</taxon>
        <taxon>Pterygota</taxon>
        <taxon>Neoptera</taxon>
        <taxon>Endopterygota</taxon>
        <taxon>Diptera</taxon>
        <taxon>Brachycera</taxon>
        <taxon>Muscomorpha</taxon>
        <taxon>Ephydroidea</taxon>
        <taxon>Drosophilidae</taxon>
        <taxon>Drosophila</taxon>
        <taxon>Sophophora</taxon>
    </lineage>
</organism>
<dbReference type="AlphaFoldDB" id="B4HDT0"/>
<dbReference type="HOGENOM" id="CLU_2471452_0_0_1"/>
<proteinExistence type="predicted"/>
<sequence>MLLLQQQQHHHHHQPQLTAKKMDCGEPGACGPVTSTRSRTYHMIIFMHHSNVRNMLLLLLHAACCCCCTGSILLPVRDSPALIILGQS</sequence>
<keyword evidence="2" id="KW-0472">Membrane</keyword>
<evidence type="ECO:0000256" key="1">
    <source>
        <dbReference type="SAM" id="MobiDB-lite"/>
    </source>
</evidence>